<dbReference type="InterPro" id="IPR050138">
    <property type="entry name" value="DHOase/Allantoinase_Hydrolase"/>
</dbReference>
<keyword evidence="4" id="KW-1185">Reference proteome</keyword>
<dbReference type="OMA" id="PAEIMGM"/>
<sequence length="972" mass="106008">MDTLLPTHHKQLRRPRINVRRVILLHTFLWLAFMIYRFALRSNLYDHYLATNLPPHAAPTLSRCRSLHLPPGPSPDFHRRKQSDRFVPGTKPTLLQNAKVWTGQQNGTEVILADILLDNGLIKGIGHVGRAAIEAYNDLVVIDLKHAWVTPGIVDLHSHLGDASSPELDGASGDDNSLKGPVQPWLRALDGLNTHDESYALSIAGGVTTALVLPGSANAIGGQGFTIKLRKTPERSPSSMLLEPPYQINTSFLEAGGNPRWRQMKHACGENPSRVYGQTRMDTIWGFREAYNKAREIKEAQDQYCANVLAGDWDTSARTTFPEDIQWEALVDVLRGRVKVQIHCYETVDLDDIVRYPDVQLTNEFKFPIAAFHHAHEAYLVPDVLKRAYDHHPAVAMFATNARYKREAYRGSEFAPRILAEQGLKVVMKSDHPVLDSRFLLYEAQQAFVYGLPENLAIAAVTSTPAEIMGMSHRIGYVKEGWDAGEDPPPPCCAAHLPRLTPSLDLVVWDSHPLALGATPKQVFIDGIPQLEHPYIVPKPAAFQVKPQVPNFDKEAADAVKYEGLPPLAPKKAQSKTVLFTNVKSAYSRVRGGVQEAFMAQEEDTGVVLVEDGSVKCTGTQKSCLTSALAEDTEVVDVRGGSVAPGLVTFGAPLGLEEISSESSTNDGYVYDPLLQSIPAILGDGALIRAVDGLQFGGRDSLLAYRSGVTTGITAPVHAWFFAGLSTSFSTGALHKLEQGALVQEVSALHVSVRHFGAAPSVSTQIAALRHLLLEPGKGDAGRYFREVGEGRVTLVIDADSADVIATLILLKKEVEEKFGNKVKMTITGAVEAHMLAKEIAEADIGIIQVPSRPFPTTWERLRILPGHPLTEQSSITKLLAHNVTVGIGIEEAWSARNTRFDIGWAAVEAGGQISKAEAIALGSTNVEMLLGGEVETDRAHDLVVTEGGDLLDLESKVIAVISPSRKLVDFF</sequence>
<keyword evidence="1" id="KW-1133">Transmembrane helix</keyword>
<keyword evidence="1" id="KW-0812">Transmembrane</keyword>
<dbReference type="GO" id="GO:0006145">
    <property type="term" value="P:purine nucleobase catabolic process"/>
    <property type="evidence" value="ECO:0007669"/>
    <property type="project" value="TreeGrafter"/>
</dbReference>
<dbReference type="Gene3D" id="3.20.20.140">
    <property type="entry name" value="Metal-dependent hydrolases"/>
    <property type="match status" value="2"/>
</dbReference>
<dbReference type="STRING" id="5627.A0A1C7LZ94"/>
<evidence type="ECO:0000313" key="3">
    <source>
        <dbReference type="EMBL" id="OBZ68134.1"/>
    </source>
</evidence>
<evidence type="ECO:0000313" key="4">
    <source>
        <dbReference type="Proteomes" id="UP000092993"/>
    </source>
</evidence>
<dbReference type="EMBL" id="LUGG01000022">
    <property type="protein sequence ID" value="OBZ68134.1"/>
    <property type="molecule type" value="Genomic_DNA"/>
</dbReference>
<evidence type="ECO:0000256" key="1">
    <source>
        <dbReference type="SAM" id="Phobius"/>
    </source>
</evidence>
<dbReference type="InterPro" id="IPR032466">
    <property type="entry name" value="Metal_Hydrolase"/>
</dbReference>
<dbReference type="GO" id="GO:0005737">
    <property type="term" value="C:cytoplasm"/>
    <property type="evidence" value="ECO:0007669"/>
    <property type="project" value="TreeGrafter"/>
</dbReference>
<feature type="domain" description="Amidohydrolase-related" evidence="2">
    <location>
        <begin position="148"/>
        <end position="484"/>
    </location>
</feature>
<reference evidence="3 4" key="1">
    <citation type="submission" date="2016-03" db="EMBL/GenBank/DDBJ databases">
        <title>Whole genome sequencing of Grifola frondosa 9006-11.</title>
        <authorList>
            <person name="Min B."/>
            <person name="Park H."/>
            <person name="Kim J.-G."/>
            <person name="Cho H."/>
            <person name="Oh Y.-L."/>
            <person name="Kong W.-S."/>
            <person name="Choi I.-G."/>
        </authorList>
    </citation>
    <scope>NUCLEOTIDE SEQUENCE [LARGE SCALE GENOMIC DNA]</scope>
    <source>
        <strain evidence="3 4">9006-11</strain>
    </source>
</reference>
<dbReference type="AlphaFoldDB" id="A0A1C7LZ94"/>
<protein>
    <recommendedName>
        <fullName evidence="2">Amidohydrolase-related domain-containing protein</fullName>
    </recommendedName>
</protein>
<gene>
    <name evidence="3" type="ORF">A0H81_11870</name>
</gene>
<dbReference type="SUPFAM" id="SSF51338">
    <property type="entry name" value="Composite domain of metallo-dependent hydrolases"/>
    <property type="match status" value="1"/>
</dbReference>
<evidence type="ECO:0000259" key="2">
    <source>
        <dbReference type="Pfam" id="PF01979"/>
    </source>
</evidence>
<dbReference type="InterPro" id="IPR006680">
    <property type="entry name" value="Amidohydro-rel"/>
</dbReference>
<dbReference type="Proteomes" id="UP000092993">
    <property type="component" value="Unassembled WGS sequence"/>
</dbReference>
<keyword evidence="1" id="KW-0472">Membrane</keyword>
<accession>A0A1C7LZ94</accession>
<organism evidence="3 4">
    <name type="scientific">Grifola frondosa</name>
    <name type="common">Maitake</name>
    <name type="synonym">Polyporus frondosus</name>
    <dbReference type="NCBI Taxonomy" id="5627"/>
    <lineage>
        <taxon>Eukaryota</taxon>
        <taxon>Fungi</taxon>
        <taxon>Dikarya</taxon>
        <taxon>Basidiomycota</taxon>
        <taxon>Agaricomycotina</taxon>
        <taxon>Agaricomycetes</taxon>
        <taxon>Polyporales</taxon>
        <taxon>Grifolaceae</taxon>
        <taxon>Grifola</taxon>
    </lineage>
</organism>
<dbReference type="Pfam" id="PF01979">
    <property type="entry name" value="Amidohydro_1"/>
    <property type="match status" value="1"/>
</dbReference>
<dbReference type="PANTHER" id="PTHR43668">
    <property type="entry name" value="ALLANTOINASE"/>
    <property type="match status" value="1"/>
</dbReference>
<comment type="caution">
    <text evidence="3">The sequence shown here is derived from an EMBL/GenBank/DDBJ whole genome shotgun (WGS) entry which is preliminary data.</text>
</comment>
<dbReference type="OrthoDB" id="10258955at2759"/>
<proteinExistence type="predicted"/>
<dbReference type="PANTHER" id="PTHR43668:SF5">
    <property type="entry name" value="AMIDOHYDROLASE 3 DOMAIN-CONTAINING PROTEIN"/>
    <property type="match status" value="1"/>
</dbReference>
<dbReference type="SUPFAM" id="SSF51556">
    <property type="entry name" value="Metallo-dependent hydrolases"/>
    <property type="match status" value="1"/>
</dbReference>
<dbReference type="GO" id="GO:0004038">
    <property type="term" value="F:allantoinase activity"/>
    <property type="evidence" value="ECO:0007669"/>
    <property type="project" value="TreeGrafter"/>
</dbReference>
<feature type="transmembrane region" description="Helical" evidence="1">
    <location>
        <begin position="21"/>
        <end position="39"/>
    </location>
</feature>
<name>A0A1C7LZ94_GRIFR</name>
<dbReference type="InterPro" id="IPR011059">
    <property type="entry name" value="Metal-dep_hydrolase_composite"/>
</dbReference>